<dbReference type="Pfam" id="PF00528">
    <property type="entry name" value="BPD_transp_1"/>
    <property type="match status" value="1"/>
</dbReference>
<protein>
    <submittedName>
        <fullName evidence="10">Sugar ABC transporter permease</fullName>
    </submittedName>
</protein>
<dbReference type="KEGG" id="kphy:AOZ06_41240"/>
<dbReference type="STRING" id="860235.AOZ06_41240"/>
<feature type="transmembrane region" description="Helical" evidence="7">
    <location>
        <begin position="38"/>
        <end position="60"/>
    </location>
</feature>
<evidence type="ECO:0000256" key="5">
    <source>
        <dbReference type="ARBA" id="ARBA00022989"/>
    </source>
</evidence>
<sequence>MTSTKDVAAMPAGNTPPASPRVPTLRARRRRKGFGDSVLPYLLLAPGVIAIAALLIWPTLQLVLISFRKLDLRELVTGQLVWVGIDNYTDVLGDPVFWEVTVRTLAFMAAVVAATILIALLLALLMKQLNPIVRVILQVTLVVAWATPAVAATTVFQWIFDQQYGILNKTLALIGFDGFIGHSWFSDGPSTLTVIGLLITWQAVPFVAFSLYAGLIGVPREQYEAAGIDGAGPWQTFRTVSWPAIQPILTIVTFLSVIWDFRVFTQVWAIKQGGPDGESTTLPIYMYLKGIAGSHFGPAAAIAMIMLLVLVILLARYIQLLLRSKEVDLK</sequence>
<gene>
    <name evidence="10" type="ORF">AOZ06_41240</name>
</gene>
<evidence type="ECO:0000259" key="9">
    <source>
        <dbReference type="PROSITE" id="PS50928"/>
    </source>
</evidence>
<evidence type="ECO:0000256" key="6">
    <source>
        <dbReference type="ARBA" id="ARBA00023136"/>
    </source>
</evidence>
<evidence type="ECO:0000256" key="4">
    <source>
        <dbReference type="ARBA" id="ARBA00022692"/>
    </source>
</evidence>
<dbReference type="EMBL" id="CP012752">
    <property type="protein sequence ID" value="ALG12437.1"/>
    <property type="molecule type" value="Genomic_DNA"/>
</dbReference>
<dbReference type="Proteomes" id="UP000063699">
    <property type="component" value="Chromosome"/>
</dbReference>
<evidence type="ECO:0000313" key="10">
    <source>
        <dbReference type="EMBL" id="ALG12437.1"/>
    </source>
</evidence>
<evidence type="ECO:0000256" key="7">
    <source>
        <dbReference type="RuleBase" id="RU363032"/>
    </source>
</evidence>
<dbReference type="GO" id="GO:0055085">
    <property type="term" value="P:transmembrane transport"/>
    <property type="evidence" value="ECO:0007669"/>
    <property type="project" value="InterPro"/>
</dbReference>
<feature type="domain" description="ABC transmembrane type-1" evidence="9">
    <location>
        <begin position="101"/>
        <end position="317"/>
    </location>
</feature>
<evidence type="ECO:0000256" key="8">
    <source>
        <dbReference type="SAM" id="MobiDB-lite"/>
    </source>
</evidence>
<keyword evidence="3" id="KW-1003">Cell membrane</keyword>
<dbReference type="InterPro" id="IPR035906">
    <property type="entry name" value="MetI-like_sf"/>
</dbReference>
<dbReference type="Gene3D" id="1.10.3720.10">
    <property type="entry name" value="MetI-like"/>
    <property type="match status" value="1"/>
</dbReference>
<dbReference type="RefSeq" id="WP_054294331.1">
    <property type="nucleotide sequence ID" value="NZ_CP012752.1"/>
</dbReference>
<name>A0A0N9I892_9PSEU</name>
<keyword evidence="5 7" id="KW-1133">Transmembrane helix</keyword>
<keyword evidence="2 7" id="KW-0813">Transport</keyword>
<dbReference type="AlphaFoldDB" id="A0A0N9I892"/>
<proteinExistence type="inferred from homology"/>
<feature type="transmembrane region" description="Helical" evidence="7">
    <location>
        <begin position="137"/>
        <end position="160"/>
    </location>
</feature>
<evidence type="ECO:0000256" key="3">
    <source>
        <dbReference type="ARBA" id="ARBA00022475"/>
    </source>
</evidence>
<feature type="transmembrane region" description="Helical" evidence="7">
    <location>
        <begin position="296"/>
        <end position="315"/>
    </location>
</feature>
<feature type="region of interest" description="Disordered" evidence="8">
    <location>
        <begin position="1"/>
        <end position="25"/>
    </location>
</feature>
<evidence type="ECO:0000256" key="2">
    <source>
        <dbReference type="ARBA" id="ARBA00022448"/>
    </source>
</evidence>
<feature type="transmembrane region" description="Helical" evidence="7">
    <location>
        <begin position="239"/>
        <end position="259"/>
    </location>
</feature>
<comment type="subcellular location">
    <subcellularLocation>
        <location evidence="1 7">Cell membrane</location>
        <topology evidence="1 7">Multi-pass membrane protein</topology>
    </subcellularLocation>
</comment>
<evidence type="ECO:0000313" key="11">
    <source>
        <dbReference type="Proteomes" id="UP000063699"/>
    </source>
</evidence>
<dbReference type="GO" id="GO:0005886">
    <property type="term" value="C:plasma membrane"/>
    <property type="evidence" value="ECO:0007669"/>
    <property type="project" value="UniProtKB-SubCell"/>
</dbReference>
<keyword evidence="11" id="KW-1185">Reference proteome</keyword>
<dbReference type="OrthoDB" id="9804439at2"/>
<evidence type="ECO:0000256" key="1">
    <source>
        <dbReference type="ARBA" id="ARBA00004651"/>
    </source>
</evidence>
<dbReference type="SUPFAM" id="SSF161098">
    <property type="entry name" value="MetI-like"/>
    <property type="match status" value="1"/>
</dbReference>
<keyword evidence="6 7" id="KW-0472">Membrane</keyword>
<accession>A0A0N9I892</accession>
<dbReference type="CDD" id="cd06261">
    <property type="entry name" value="TM_PBP2"/>
    <property type="match status" value="1"/>
</dbReference>
<feature type="transmembrane region" description="Helical" evidence="7">
    <location>
        <begin position="105"/>
        <end position="125"/>
    </location>
</feature>
<feature type="transmembrane region" description="Helical" evidence="7">
    <location>
        <begin position="194"/>
        <end position="218"/>
    </location>
</feature>
<dbReference type="PANTHER" id="PTHR30193">
    <property type="entry name" value="ABC TRANSPORTER PERMEASE PROTEIN"/>
    <property type="match status" value="1"/>
</dbReference>
<dbReference type="InterPro" id="IPR051393">
    <property type="entry name" value="ABC_transporter_permease"/>
</dbReference>
<organism evidence="10 11">
    <name type="scientific">Kibdelosporangium phytohabitans</name>
    <dbReference type="NCBI Taxonomy" id="860235"/>
    <lineage>
        <taxon>Bacteria</taxon>
        <taxon>Bacillati</taxon>
        <taxon>Actinomycetota</taxon>
        <taxon>Actinomycetes</taxon>
        <taxon>Pseudonocardiales</taxon>
        <taxon>Pseudonocardiaceae</taxon>
        <taxon>Kibdelosporangium</taxon>
    </lineage>
</organism>
<dbReference type="PANTHER" id="PTHR30193:SF37">
    <property type="entry name" value="INNER MEMBRANE ABC TRANSPORTER PERMEASE PROTEIN YCJO"/>
    <property type="match status" value="1"/>
</dbReference>
<comment type="similarity">
    <text evidence="7">Belongs to the binding-protein-dependent transport system permease family.</text>
</comment>
<dbReference type="PROSITE" id="PS50928">
    <property type="entry name" value="ABC_TM1"/>
    <property type="match status" value="1"/>
</dbReference>
<reference evidence="10 11" key="1">
    <citation type="submission" date="2015-07" db="EMBL/GenBank/DDBJ databases">
        <title>Genome sequencing of Kibdelosporangium phytohabitans.</title>
        <authorList>
            <person name="Qin S."/>
            <person name="Xing K."/>
        </authorList>
    </citation>
    <scope>NUCLEOTIDE SEQUENCE [LARGE SCALE GENOMIC DNA]</scope>
    <source>
        <strain evidence="10 11">KLBMP1111</strain>
    </source>
</reference>
<dbReference type="InterPro" id="IPR000515">
    <property type="entry name" value="MetI-like"/>
</dbReference>
<keyword evidence="4 7" id="KW-0812">Transmembrane</keyword>